<dbReference type="SUPFAM" id="SSF56845">
    <property type="entry name" value="Diphtheria toxin, middle domain"/>
    <property type="match status" value="1"/>
</dbReference>
<dbReference type="PDB" id="7RI3">
    <property type="method" value="X-ray"/>
    <property type="resolution" value="2.69 A"/>
    <property type="chains" value="A/B/C/D=107-693"/>
</dbReference>
<dbReference type="PRINTS" id="PR00769">
    <property type="entry name" value="DPTHRIATOXIN"/>
</dbReference>
<feature type="compositionally biased region" description="Low complexity" evidence="1">
    <location>
        <begin position="32"/>
        <end position="43"/>
    </location>
</feature>
<dbReference type="GO" id="GO:0090729">
    <property type="term" value="F:toxin activity"/>
    <property type="evidence" value="ECO:0007669"/>
    <property type="project" value="InterPro"/>
</dbReference>
<evidence type="ECO:0000313" key="2">
    <source>
        <dbReference type="EMBL" id="PAU47471.1"/>
    </source>
</evidence>
<name>A0A2A2D7J4_9ACTN</name>
<dbReference type="GO" id="GO:0047286">
    <property type="term" value="F:NAD+-diphthamide ADP-ribosyltransferase activity"/>
    <property type="evidence" value="ECO:0007669"/>
    <property type="project" value="InterPro"/>
</dbReference>
<dbReference type="InterPro" id="IPR036801">
    <property type="entry name" value="Diphtheria_tox_transloc_sf"/>
</dbReference>
<dbReference type="Pfam" id="PF02764">
    <property type="entry name" value="Diphtheria_T"/>
    <property type="match status" value="1"/>
</dbReference>
<dbReference type="GO" id="GO:0046872">
    <property type="term" value="F:metal ion binding"/>
    <property type="evidence" value="ECO:0007669"/>
    <property type="project" value="UniProtKB-KW"/>
</dbReference>
<feature type="disulfide bond" evidence="4">
    <location>
        <begin position="323"/>
        <end position="337"/>
    </location>
</feature>
<dbReference type="Proteomes" id="UP000218944">
    <property type="component" value="Unassembled WGS sequence"/>
</dbReference>
<reference evidence="2 3" key="1">
    <citation type="submission" date="2017-08" db="EMBL/GenBank/DDBJ databases">
        <title>Genome sequence of Streptomyces albireticuli NRRL B-1670.</title>
        <authorList>
            <person name="Graham D.E."/>
            <person name="Mahan K.M."/>
            <person name="Klingeman D.M."/>
            <person name="Hettich R.L."/>
            <person name="Parry R.J."/>
            <person name="Spain J.C."/>
        </authorList>
    </citation>
    <scope>NUCLEOTIDE SEQUENCE [LARGE SCALE GENOMIC DNA]</scope>
    <source>
        <strain evidence="2 3">NRRL B-1670</strain>
    </source>
</reference>
<feature type="compositionally biased region" description="Low complexity" evidence="1">
    <location>
        <begin position="14"/>
        <end position="25"/>
    </location>
</feature>
<accession>A0A2A2D7J4</accession>
<proteinExistence type="evidence at protein level"/>
<keyword evidence="4" id="KW-0002">3D-structure</keyword>
<dbReference type="InterPro" id="IPR000512">
    <property type="entry name" value="Diphtheria_toxin"/>
</dbReference>
<feature type="binding site" evidence="4">
    <location>
        <position position="499"/>
    </location>
    <ligand>
        <name>Ca(2+)</name>
        <dbReference type="ChEBI" id="CHEBI:29108"/>
    </ligand>
</feature>
<comment type="caution">
    <text evidence="2">The sequence shown here is derived from an EMBL/GenBank/DDBJ whole genome shotgun (WGS) entry which is preliminary data.</text>
</comment>
<keyword evidence="3" id="KW-1185">Reference proteome</keyword>
<keyword evidence="4" id="KW-0106">Calcium</keyword>
<dbReference type="EMBL" id="NSJV01000363">
    <property type="protein sequence ID" value="PAU47471.1"/>
    <property type="molecule type" value="Genomic_DNA"/>
</dbReference>
<evidence type="ECO:0007829" key="4">
    <source>
        <dbReference type="PDB" id="7RI3"/>
    </source>
</evidence>
<dbReference type="SMR" id="A0A2A2D7J4"/>
<sequence>MWEGSTTLRDQSSRDAALSSASRARVQPLPDAAPSAGTPTGAAVRHVQDPAELPGRQGTAWKRRRHLRYGSSDSQRSRRSTATPSHKEQRSTDYPSTCASSKKVIAMTTAVENIQVAEITPSTRIVYRGVSPAEFIYLEGNKFSRAQSPTQGNDDPQWKALYTGSDANVSSRNITDNPGGVVKIEYPSDWKVLEITSTTPSQKWHNDMGEAWPVWRAVKKWAASNQVDLPDVTASNIDDYLLLDELGKKKIILKKPIGEDDVSSHEFIIPWKMAETVAQNKIDSTSDPAAKFFTPDDLDSTTKQPKDQAAVRRILKKWDAYSCKGGASATFGVASLCGINVAAYKADIEKLIKDVYEDPNFSDLKNRTGGPQKDKDTLKGYYERLKPKVETLRPLKAGVSSAVGAAGAISWAIGVADAFTSENVSSFDKAAAVTAIVPGLGECVGIANAIDKRDPEGLIINTISMAALMASAAVPVLAPIGVALDAGLAAAQGVATVLEYLEIGQPARTPLPVSSPKTHKGVTAAWVGSERIIAHRPRPGMRQHIFSVSIDSSKPEYTAPLIEVAGVRADGKLDPSPEWIRIRQNHYPIPFRFEKLSGDSPYAFRCVLLRPTTITRTEPVYVTFAYMTSDMTCRTGESDPNKACSPNNPAIAVRFGSLVKNEDERSVLAVTWPGPSIRPETNWIKLPYSIHPY</sequence>
<gene>
    <name evidence="2" type="ORF">CK936_18545</name>
</gene>
<dbReference type="AlphaFoldDB" id="A0A2A2D7J4"/>
<protein>
    <submittedName>
        <fullName evidence="2">Uncharacterized protein</fullName>
    </submittedName>
</protein>
<dbReference type="Gene3D" id="1.10.490.40">
    <property type="entry name" value="Diphtheria toxin, translocation domain"/>
    <property type="match status" value="1"/>
</dbReference>
<feature type="region of interest" description="Disordered" evidence="1">
    <location>
        <begin position="1"/>
        <end position="99"/>
    </location>
</feature>
<dbReference type="GO" id="GO:0005615">
    <property type="term" value="C:extracellular space"/>
    <property type="evidence" value="ECO:0007669"/>
    <property type="project" value="InterPro"/>
</dbReference>
<evidence type="ECO:0000313" key="3">
    <source>
        <dbReference type="Proteomes" id="UP000218944"/>
    </source>
</evidence>
<feature type="binding site" evidence="4">
    <location>
        <position position="339"/>
    </location>
    <ligand>
        <name>Ca(2+)</name>
        <dbReference type="ChEBI" id="CHEBI:29108"/>
    </ligand>
</feature>
<keyword evidence="4" id="KW-0479">Metal-binding</keyword>
<feature type="disulfide bond" evidence="4">
    <location>
        <begin position="633"/>
        <end position="644"/>
    </location>
</feature>
<dbReference type="Gene3D" id="3.90.175.10">
    <property type="entry name" value="Diphtheria Toxin, domain 1"/>
    <property type="match status" value="1"/>
</dbReference>
<evidence type="ECO:0000256" key="1">
    <source>
        <dbReference type="SAM" id="MobiDB-lite"/>
    </source>
</evidence>
<organism evidence="2 3">
    <name type="scientific">Streptomyces albireticuli</name>
    <dbReference type="NCBI Taxonomy" id="1940"/>
    <lineage>
        <taxon>Bacteria</taxon>
        <taxon>Bacillati</taxon>
        <taxon>Actinomycetota</taxon>
        <taxon>Actinomycetes</taxon>
        <taxon>Kitasatosporales</taxon>
        <taxon>Streptomycetaceae</taxon>
        <taxon>Streptomyces</taxon>
    </lineage>
</organism>
<reference evidence="4" key="2">
    <citation type="journal article" date="2022" name="Commun. Biol.">
        <title>Structures of distant diphtheria toxin homologs reveal functional determinants of an evolutionarily conserved toxin scaffold.</title>
        <authorList>
            <person name="Sugiman-Marangos S.N."/>
            <person name="Gill S.K."/>
            <person name="Mansfield M.J."/>
            <person name="Orrell K.E."/>
            <person name="Doxey A.C."/>
            <person name="Melnyk R.A."/>
        </authorList>
    </citation>
    <scope>X-RAY CRYSTALLOGRAPHY (2.69 ANGSTROMS) OF 107-693 IN COMPLEX WITH CA(2+)</scope>
    <scope>DISULFIDE BONDS</scope>
</reference>